<gene>
    <name evidence="1" type="ORF">BDN72DRAFT_495170</name>
</gene>
<name>A0ACD3AZ72_9AGAR</name>
<organism evidence="1 2">
    <name type="scientific">Pluteus cervinus</name>
    <dbReference type="NCBI Taxonomy" id="181527"/>
    <lineage>
        <taxon>Eukaryota</taxon>
        <taxon>Fungi</taxon>
        <taxon>Dikarya</taxon>
        <taxon>Basidiomycota</taxon>
        <taxon>Agaricomycotina</taxon>
        <taxon>Agaricomycetes</taxon>
        <taxon>Agaricomycetidae</taxon>
        <taxon>Agaricales</taxon>
        <taxon>Pluteineae</taxon>
        <taxon>Pluteaceae</taxon>
        <taxon>Pluteus</taxon>
    </lineage>
</organism>
<sequence length="180" mass="19167">MSVLLKEAEKALPDVPFRPMTESERKGILAEQQKNLTMGKKEFYPVTWRVIGGGVSLSDPRSRTASEADSDYGGVGYRDGLGPSHRKSDVVPGNASKASKPGQKMQDSQDLDDLSEITFPTLAAPPPGERRKMTIETSSIAETSGSSTSPPRARATSNPPTPISVGVNYSALFASAESPD</sequence>
<evidence type="ECO:0000313" key="1">
    <source>
        <dbReference type="EMBL" id="TFK70922.1"/>
    </source>
</evidence>
<dbReference type="EMBL" id="ML208305">
    <property type="protein sequence ID" value="TFK70922.1"/>
    <property type="molecule type" value="Genomic_DNA"/>
</dbReference>
<reference evidence="1 2" key="1">
    <citation type="journal article" date="2019" name="Nat. Ecol. Evol.">
        <title>Megaphylogeny resolves global patterns of mushroom evolution.</title>
        <authorList>
            <person name="Varga T."/>
            <person name="Krizsan K."/>
            <person name="Foldi C."/>
            <person name="Dima B."/>
            <person name="Sanchez-Garcia M."/>
            <person name="Sanchez-Ramirez S."/>
            <person name="Szollosi G.J."/>
            <person name="Szarkandi J.G."/>
            <person name="Papp V."/>
            <person name="Albert L."/>
            <person name="Andreopoulos W."/>
            <person name="Angelini C."/>
            <person name="Antonin V."/>
            <person name="Barry K.W."/>
            <person name="Bougher N.L."/>
            <person name="Buchanan P."/>
            <person name="Buyck B."/>
            <person name="Bense V."/>
            <person name="Catcheside P."/>
            <person name="Chovatia M."/>
            <person name="Cooper J."/>
            <person name="Damon W."/>
            <person name="Desjardin D."/>
            <person name="Finy P."/>
            <person name="Geml J."/>
            <person name="Haridas S."/>
            <person name="Hughes K."/>
            <person name="Justo A."/>
            <person name="Karasinski D."/>
            <person name="Kautmanova I."/>
            <person name="Kiss B."/>
            <person name="Kocsube S."/>
            <person name="Kotiranta H."/>
            <person name="LaButti K.M."/>
            <person name="Lechner B.E."/>
            <person name="Liimatainen K."/>
            <person name="Lipzen A."/>
            <person name="Lukacs Z."/>
            <person name="Mihaltcheva S."/>
            <person name="Morgado L.N."/>
            <person name="Niskanen T."/>
            <person name="Noordeloos M.E."/>
            <person name="Ohm R.A."/>
            <person name="Ortiz-Santana B."/>
            <person name="Ovrebo C."/>
            <person name="Racz N."/>
            <person name="Riley R."/>
            <person name="Savchenko A."/>
            <person name="Shiryaev A."/>
            <person name="Soop K."/>
            <person name="Spirin V."/>
            <person name="Szebenyi C."/>
            <person name="Tomsovsky M."/>
            <person name="Tulloss R.E."/>
            <person name="Uehling J."/>
            <person name="Grigoriev I.V."/>
            <person name="Vagvolgyi C."/>
            <person name="Papp T."/>
            <person name="Martin F.M."/>
            <person name="Miettinen O."/>
            <person name="Hibbett D.S."/>
            <person name="Nagy L.G."/>
        </authorList>
    </citation>
    <scope>NUCLEOTIDE SEQUENCE [LARGE SCALE GENOMIC DNA]</scope>
    <source>
        <strain evidence="1 2">NL-1719</strain>
    </source>
</reference>
<proteinExistence type="predicted"/>
<dbReference type="Proteomes" id="UP000308600">
    <property type="component" value="Unassembled WGS sequence"/>
</dbReference>
<keyword evidence="2" id="KW-1185">Reference proteome</keyword>
<protein>
    <submittedName>
        <fullName evidence="1">Uncharacterized protein</fullName>
    </submittedName>
</protein>
<accession>A0ACD3AZ72</accession>
<evidence type="ECO:0000313" key="2">
    <source>
        <dbReference type="Proteomes" id="UP000308600"/>
    </source>
</evidence>